<dbReference type="STRING" id="157072.A0A024UBZ2"/>
<dbReference type="InterPro" id="IPR014729">
    <property type="entry name" value="Rossmann-like_a/b/a_fold"/>
</dbReference>
<dbReference type="InterPro" id="IPR004821">
    <property type="entry name" value="Cyt_trans-like"/>
</dbReference>
<protein>
    <submittedName>
        <fullName evidence="9">Nicotinate (Nicotinamide) nucleotide adenylyltransferase</fullName>
    </submittedName>
</protein>
<dbReference type="EMBL" id="KI913960">
    <property type="protein sequence ID" value="ETW03168.1"/>
    <property type="molecule type" value="Genomic_DNA"/>
</dbReference>
<dbReference type="Gene3D" id="3.40.50.620">
    <property type="entry name" value="HUPs"/>
    <property type="match status" value="1"/>
</dbReference>
<dbReference type="Pfam" id="PF01467">
    <property type="entry name" value="CTP_transf_like"/>
    <property type="match status" value="1"/>
</dbReference>
<accession>A0A024UBZ2</accession>
<evidence type="ECO:0000256" key="1">
    <source>
        <dbReference type="ARBA" id="ARBA00004790"/>
    </source>
</evidence>
<evidence type="ECO:0000256" key="7">
    <source>
        <dbReference type="ARBA" id="ARBA00023027"/>
    </source>
</evidence>
<gene>
    <name evidence="9" type="ORF">H310_05585</name>
</gene>
<dbReference type="UniPathway" id="UPA00253">
    <property type="reaction ID" value="UER00600"/>
</dbReference>
<evidence type="ECO:0000256" key="2">
    <source>
        <dbReference type="ARBA" id="ARBA00022642"/>
    </source>
</evidence>
<evidence type="ECO:0000313" key="9">
    <source>
        <dbReference type="EMBL" id="ETW03168.1"/>
    </source>
</evidence>
<evidence type="ECO:0000256" key="6">
    <source>
        <dbReference type="ARBA" id="ARBA00022840"/>
    </source>
</evidence>
<organism evidence="9">
    <name type="scientific">Aphanomyces invadans</name>
    <dbReference type="NCBI Taxonomy" id="157072"/>
    <lineage>
        <taxon>Eukaryota</taxon>
        <taxon>Sar</taxon>
        <taxon>Stramenopiles</taxon>
        <taxon>Oomycota</taxon>
        <taxon>Saprolegniomycetes</taxon>
        <taxon>Saprolegniales</taxon>
        <taxon>Verrucalvaceae</taxon>
        <taxon>Aphanomyces</taxon>
    </lineage>
</organism>
<dbReference type="PANTHER" id="PTHR39321:SF3">
    <property type="entry name" value="PHOSPHOPANTETHEINE ADENYLYLTRANSFERASE"/>
    <property type="match status" value="1"/>
</dbReference>
<dbReference type="CDD" id="cd02165">
    <property type="entry name" value="NMNAT"/>
    <property type="match status" value="1"/>
</dbReference>
<dbReference type="SUPFAM" id="SSF52374">
    <property type="entry name" value="Nucleotidylyl transferase"/>
    <property type="match status" value="1"/>
</dbReference>
<dbReference type="GeneID" id="20082635"/>
<dbReference type="AlphaFoldDB" id="A0A024UBZ2"/>
<dbReference type="InterPro" id="IPR005248">
    <property type="entry name" value="NadD/NMNAT"/>
</dbReference>
<dbReference type="PANTHER" id="PTHR39321">
    <property type="entry name" value="NICOTINATE-NUCLEOTIDE ADENYLYLTRANSFERASE-RELATED"/>
    <property type="match status" value="1"/>
</dbReference>
<evidence type="ECO:0000256" key="3">
    <source>
        <dbReference type="ARBA" id="ARBA00022679"/>
    </source>
</evidence>
<keyword evidence="2" id="KW-0662">Pyridine nucleotide biosynthesis</keyword>
<dbReference type="GO" id="GO:0005524">
    <property type="term" value="F:ATP binding"/>
    <property type="evidence" value="ECO:0007669"/>
    <property type="project" value="UniProtKB-KW"/>
</dbReference>
<evidence type="ECO:0000256" key="4">
    <source>
        <dbReference type="ARBA" id="ARBA00022695"/>
    </source>
</evidence>
<dbReference type="RefSeq" id="XP_008868552.1">
    <property type="nucleotide sequence ID" value="XM_008870330.1"/>
</dbReference>
<evidence type="ECO:0000259" key="8">
    <source>
        <dbReference type="Pfam" id="PF01467"/>
    </source>
</evidence>
<name>A0A024UBZ2_9STRA</name>
<dbReference type="eggNOG" id="ENOG502RY55">
    <property type="taxonomic scope" value="Eukaryota"/>
</dbReference>
<dbReference type="GO" id="GO:0009435">
    <property type="term" value="P:NAD+ biosynthetic process"/>
    <property type="evidence" value="ECO:0007669"/>
    <property type="project" value="UniProtKB-UniPathway"/>
</dbReference>
<feature type="domain" description="Cytidyltransferase-like" evidence="8">
    <location>
        <begin position="19"/>
        <end position="184"/>
    </location>
</feature>
<keyword evidence="3 9" id="KW-0808">Transferase</keyword>
<reference evidence="9" key="1">
    <citation type="submission" date="2013-12" db="EMBL/GenBank/DDBJ databases">
        <title>The Genome Sequence of Aphanomyces invadans NJM9701.</title>
        <authorList>
            <consortium name="The Broad Institute Genomics Platform"/>
            <person name="Russ C."/>
            <person name="Tyler B."/>
            <person name="van West P."/>
            <person name="Dieguez-Uribeondo J."/>
            <person name="Young S.K."/>
            <person name="Zeng Q."/>
            <person name="Gargeya S."/>
            <person name="Fitzgerald M."/>
            <person name="Abouelleil A."/>
            <person name="Alvarado L."/>
            <person name="Chapman S.B."/>
            <person name="Gainer-Dewar J."/>
            <person name="Goldberg J."/>
            <person name="Griggs A."/>
            <person name="Gujja S."/>
            <person name="Hansen M."/>
            <person name="Howarth C."/>
            <person name="Imamovic A."/>
            <person name="Ireland A."/>
            <person name="Larimer J."/>
            <person name="McCowan C."/>
            <person name="Murphy C."/>
            <person name="Pearson M."/>
            <person name="Poon T.W."/>
            <person name="Priest M."/>
            <person name="Roberts A."/>
            <person name="Saif S."/>
            <person name="Shea T."/>
            <person name="Sykes S."/>
            <person name="Wortman J."/>
            <person name="Nusbaum C."/>
            <person name="Birren B."/>
        </authorList>
    </citation>
    <scope>NUCLEOTIDE SEQUENCE [LARGE SCALE GENOMIC DNA]</scope>
    <source>
        <strain evidence="9">NJM9701</strain>
    </source>
</reference>
<keyword evidence="7" id="KW-0520">NAD</keyword>
<keyword evidence="5" id="KW-0547">Nucleotide-binding</keyword>
<keyword evidence="6" id="KW-0067">ATP-binding</keyword>
<comment type="pathway">
    <text evidence="1">Cofactor biosynthesis; NAD(+) biosynthesis.</text>
</comment>
<dbReference type="VEuPathDB" id="FungiDB:H310_05585"/>
<keyword evidence="4 9" id="KW-0548">Nucleotidyltransferase</keyword>
<sequence length="213" mass="23395">MKRVVVFGTSANPPCGMGGHMGCVEHFACEFDEVWVLPVYQHIYSSKRHLETFEHRVAMLELARQAIPHGDRVRVVQAEKDVWMHALAAAPAGTDPCSIRIGTVDIVEHLKTQHPDVEFSWLLGADTYMDLLQGKWKGGLALLDMVPLVVLPREGVKLDTSAHPSVTISSIPSLDDSSSTKARQSRDAAASLVLPPVLAYMQAHKLYAFGSIE</sequence>
<dbReference type="GO" id="GO:0070566">
    <property type="term" value="F:adenylyltransferase activity"/>
    <property type="evidence" value="ECO:0007669"/>
    <property type="project" value="UniProtKB-ARBA"/>
</dbReference>
<proteinExistence type="predicted"/>
<evidence type="ECO:0000256" key="5">
    <source>
        <dbReference type="ARBA" id="ARBA00022741"/>
    </source>
</evidence>